<evidence type="ECO:0000313" key="2">
    <source>
        <dbReference type="Proteomes" id="UP000287447"/>
    </source>
</evidence>
<comment type="caution">
    <text evidence="1">The sequence shown here is derived from an EMBL/GenBank/DDBJ whole genome shotgun (WGS) entry which is preliminary data.</text>
</comment>
<name>A0A3S2VPU4_9PROT</name>
<accession>A0A3S2VPU4</accession>
<dbReference type="Proteomes" id="UP000287447">
    <property type="component" value="Unassembled WGS sequence"/>
</dbReference>
<gene>
    <name evidence="1" type="ORF">EOI86_06030</name>
</gene>
<dbReference type="AlphaFoldDB" id="A0A3S2VPU4"/>
<protein>
    <submittedName>
        <fullName evidence="1">Uncharacterized protein</fullName>
    </submittedName>
</protein>
<reference evidence="2" key="1">
    <citation type="submission" date="2019-01" db="EMBL/GenBank/DDBJ databases">
        <title>Gri0909 isolated from a small marine red alga.</title>
        <authorList>
            <person name="Kim J."/>
            <person name="Jeong S.E."/>
            <person name="Jeon C.O."/>
        </authorList>
    </citation>
    <scope>NUCLEOTIDE SEQUENCE [LARGE SCALE GENOMIC DNA]</scope>
    <source>
        <strain evidence="2">Gri0909</strain>
    </source>
</reference>
<keyword evidence="2" id="KW-1185">Reference proteome</keyword>
<sequence>MLRPDALTAGTEDQQVPLMILATGENSPHQTSTHRHCAFIGSKDGNLTALSGRYGFSDPRP</sequence>
<evidence type="ECO:0000313" key="1">
    <source>
        <dbReference type="EMBL" id="RVU38824.1"/>
    </source>
</evidence>
<proteinExistence type="predicted"/>
<dbReference type="EMBL" id="SADE01000001">
    <property type="protein sequence ID" value="RVU38824.1"/>
    <property type="molecule type" value="Genomic_DNA"/>
</dbReference>
<organism evidence="1 2">
    <name type="scientific">Hwanghaeella grinnelliae</name>
    <dbReference type="NCBI Taxonomy" id="2500179"/>
    <lineage>
        <taxon>Bacteria</taxon>
        <taxon>Pseudomonadati</taxon>
        <taxon>Pseudomonadota</taxon>
        <taxon>Alphaproteobacteria</taxon>
        <taxon>Rhodospirillales</taxon>
        <taxon>Rhodospirillaceae</taxon>
        <taxon>Hwanghaeella</taxon>
    </lineage>
</organism>